<organism evidence="2 3">
    <name type="scientific">Pseudonocardia eucalypti</name>
    <dbReference type="NCBI Taxonomy" id="648755"/>
    <lineage>
        <taxon>Bacteria</taxon>
        <taxon>Bacillati</taxon>
        <taxon>Actinomycetota</taxon>
        <taxon>Actinomycetes</taxon>
        <taxon>Pseudonocardiales</taxon>
        <taxon>Pseudonocardiaceae</taxon>
        <taxon>Pseudonocardia</taxon>
    </lineage>
</organism>
<comment type="caution">
    <text evidence="2">The sequence shown here is derived from an EMBL/GenBank/DDBJ whole genome shotgun (WGS) entry which is preliminary data.</text>
</comment>
<name>A0ABP9QSA8_9PSEU</name>
<reference evidence="3" key="1">
    <citation type="journal article" date="2019" name="Int. J. Syst. Evol. Microbiol.">
        <title>The Global Catalogue of Microorganisms (GCM) 10K type strain sequencing project: providing services to taxonomists for standard genome sequencing and annotation.</title>
        <authorList>
            <consortium name="The Broad Institute Genomics Platform"/>
            <consortium name="The Broad Institute Genome Sequencing Center for Infectious Disease"/>
            <person name="Wu L."/>
            <person name="Ma J."/>
        </authorList>
    </citation>
    <scope>NUCLEOTIDE SEQUENCE [LARGE SCALE GENOMIC DNA]</scope>
    <source>
        <strain evidence="3">JCM 18303</strain>
    </source>
</reference>
<evidence type="ECO:0000313" key="2">
    <source>
        <dbReference type="EMBL" id="GAA5166695.1"/>
    </source>
</evidence>
<proteinExistence type="predicted"/>
<sequence>MHSSPELTQALAAAKPGDVIQLADGQYRGNFTAKAQGNPGQPITLCGSRNAVLGLAGGYPLHLDGASNWQLRGFTIRGGQKGLMVDRGRANVIEGLLIEQTGQEGLHLRSASTDNVVRGNEVRRTGLETADLGEGIYVGSAQKNWAEFGGGGPDRSDRNLIERNTVSSTTAESVDIKEGTTGGTLRGNSFDGGSLMGGFADSWVDVKGNNWTIADNSGTNSRWDGYQVHEVVPGWGAGNRFQNNAASLAGAGLGINIANNPTRNLVTCENKLIGGRALSNIACGTPAQPPPA</sequence>
<dbReference type="Proteomes" id="UP001428817">
    <property type="component" value="Unassembled WGS sequence"/>
</dbReference>
<dbReference type="EMBL" id="BAABJP010000036">
    <property type="protein sequence ID" value="GAA5166695.1"/>
    <property type="molecule type" value="Genomic_DNA"/>
</dbReference>
<dbReference type="InterPro" id="IPR006626">
    <property type="entry name" value="PbH1"/>
</dbReference>
<protein>
    <recommendedName>
        <fullName evidence="1">Right handed beta helix domain-containing protein</fullName>
    </recommendedName>
</protein>
<dbReference type="Gene3D" id="2.160.20.10">
    <property type="entry name" value="Single-stranded right-handed beta-helix, Pectin lyase-like"/>
    <property type="match status" value="1"/>
</dbReference>
<evidence type="ECO:0000313" key="3">
    <source>
        <dbReference type="Proteomes" id="UP001428817"/>
    </source>
</evidence>
<dbReference type="InterPro" id="IPR011050">
    <property type="entry name" value="Pectin_lyase_fold/virulence"/>
</dbReference>
<dbReference type="InterPro" id="IPR039448">
    <property type="entry name" value="Beta_helix"/>
</dbReference>
<keyword evidence="3" id="KW-1185">Reference proteome</keyword>
<dbReference type="SUPFAM" id="SSF51126">
    <property type="entry name" value="Pectin lyase-like"/>
    <property type="match status" value="1"/>
</dbReference>
<evidence type="ECO:0000259" key="1">
    <source>
        <dbReference type="Pfam" id="PF13229"/>
    </source>
</evidence>
<dbReference type="RefSeq" id="WP_185060523.1">
    <property type="nucleotide sequence ID" value="NZ_BAABJP010000036.1"/>
</dbReference>
<gene>
    <name evidence="2" type="ORF">GCM10023321_58210</name>
</gene>
<dbReference type="InterPro" id="IPR012334">
    <property type="entry name" value="Pectin_lyas_fold"/>
</dbReference>
<dbReference type="SMART" id="SM00710">
    <property type="entry name" value="PbH1"/>
    <property type="match status" value="5"/>
</dbReference>
<feature type="domain" description="Right handed beta helix" evidence="1">
    <location>
        <begin position="58"/>
        <end position="142"/>
    </location>
</feature>
<accession>A0ABP9QSA8</accession>
<dbReference type="Pfam" id="PF13229">
    <property type="entry name" value="Beta_helix"/>
    <property type="match status" value="1"/>
</dbReference>